<keyword evidence="4" id="KW-0804">Transcription</keyword>
<dbReference type="PANTHER" id="PTHR31744">
    <property type="entry name" value="PROTEIN CUP-SHAPED COTYLEDON 2-RELATED"/>
    <property type="match status" value="1"/>
</dbReference>
<keyword evidence="2" id="KW-0805">Transcription regulation</keyword>
<name>A0A484L3Z6_9ASTE</name>
<evidence type="ECO:0000256" key="3">
    <source>
        <dbReference type="ARBA" id="ARBA00023125"/>
    </source>
</evidence>
<dbReference type="OrthoDB" id="1882472at2759"/>
<organism evidence="7 8">
    <name type="scientific">Cuscuta campestris</name>
    <dbReference type="NCBI Taxonomy" id="132261"/>
    <lineage>
        <taxon>Eukaryota</taxon>
        <taxon>Viridiplantae</taxon>
        <taxon>Streptophyta</taxon>
        <taxon>Embryophyta</taxon>
        <taxon>Tracheophyta</taxon>
        <taxon>Spermatophyta</taxon>
        <taxon>Magnoliopsida</taxon>
        <taxon>eudicotyledons</taxon>
        <taxon>Gunneridae</taxon>
        <taxon>Pentapetalae</taxon>
        <taxon>asterids</taxon>
        <taxon>lamiids</taxon>
        <taxon>Solanales</taxon>
        <taxon>Convolvulaceae</taxon>
        <taxon>Cuscuteae</taxon>
        <taxon>Cuscuta</taxon>
        <taxon>Cuscuta subgen. Grammica</taxon>
        <taxon>Cuscuta sect. Cleistogrammica</taxon>
    </lineage>
</organism>
<dbReference type="Pfam" id="PF02365">
    <property type="entry name" value="NAM"/>
    <property type="match status" value="1"/>
</dbReference>
<dbReference type="AlphaFoldDB" id="A0A484L3Z6"/>
<gene>
    <name evidence="7" type="ORF">CCAM_LOCUS12822</name>
</gene>
<reference evidence="7 8" key="1">
    <citation type="submission" date="2018-04" db="EMBL/GenBank/DDBJ databases">
        <authorList>
            <person name="Vogel A."/>
        </authorList>
    </citation>
    <scope>NUCLEOTIDE SEQUENCE [LARGE SCALE GENOMIC DNA]</scope>
</reference>
<accession>A0A484L3Z6</accession>
<dbReference type="EMBL" id="OOIL02000990">
    <property type="protein sequence ID" value="VFQ71046.1"/>
    <property type="molecule type" value="Genomic_DNA"/>
</dbReference>
<evidence type="ECO:0000256" key="1">
    <source>
        <dbReference type="ARBA" id="ARBA00004123"/>
    </source>
</evidence>
<proteinExistence type="predicted"/>
<evidence type="ECO:0000313" key="7">
    <source>
        <dbReference type="EMBL" id="VFQ71046.1"/>
    </source>
</evidence>
<keyword evidence="3" id="KW-0238">DNA-binding</keyword>
<dbReference type="SUPFAM" id="SSF101941">
    <property type="entry name" value="NAC domain"/>
    <property type="match status" value="1"/>
</dbReference>
<dbReference type="GO" id="GO:0005634">
    <property type="term" value="C:nucleus"/>
    <property type="evidence" value="ECO:0007669"/>
    <property type="project" value="UniProtKB-SubCell"/>
</dbReference>
<dbReference type="GO" id="GO:0006355">
    <property type="term" value="P:regulation of DNA-templated transcription"/>
    <property type="evidence" value="ECO:0007669"/>
    <property type="project" value="InterPro"/>
</dbReference>
<evidence type="ECO:0000313" key="8">
    <source>
        <dbReference type="Proteomes" id="UP000595140"/>
    </source>
</evidence>
<comment type="subcellular location">
    <subcellularLocation>
        <location evidence="1">Nucleus</location>
    </subcellularLocation>
</comment>
<keyword evidence="5" id="KW-0539">Nucleus</keyword>
<dbReference type="PROSITE" id="PS51005">
    <property type="entry name" value="NAC"/>
    <property type="match status" value="1"/>
</dbReference>
<dbReference type="GO" id="GO:0003677">
    <property type="term" value="F:DNA binding"/>
    <property type="evidence" value="ECO:0007669"/>
    <property type="project" value="UniProtKB-KW"/>
</dbReference>
<dbReference type="FunFam" id="2.170.150.80:FF:000002">
    <property type="entry name" value="Nac domain-containing protein 86"/>
    <property type="match status" value="1"/>
</dbReference>
<dbReference type="Gene3D" id="2.170.150.80">
    <property type="entry name" value="NAC domain"/>
    <property type="match status" value="1"/>
</dbReference>
<evidence type="ECO:0000259" key="6">
    <source>
        <dbReference type="PROSITE" id="PS51005"/>
    </source>
</evidence>
<evidence type="ECO:0000256" key="2">
    <source>
        <dbReference type="ARBA" id="ARBA00023015"/>
    </source>
</evidence>
<dbReference type="Proteomes" id="UP000595140">
    <property type="component" value="Unassembled WGS sequence"/>
</dbReference>
<evidence type="ECO:0000256" key="4">
    <source>
        <dbReference type="ARBA" id="ARBA00023163"/>
    </source>
</evidence>
<sequence length="451" mass="50735">MGKTLLPPGFRFHPTDVELVLYYLKRKIMRKKFHFDAILELNIYKFSPWDLPDKSCLKSKDLEWYFFVPRERKYTCGARMNRAAERGFWKTTGRDRPVIHDEQTIGMVKTLVFHEGHPPKGKRTDWVIHEYRIVDLHTKEGTLQDSYVLCKVFQKSGPGPRNGAQYGAPFKEEDWENDVEFGVHPFPSDMLSPLSEPTNQACSVVTGVVDPGCTSGQPLSEPSPTFCSLVTDELPTKNQTCSVFTSGMPGSTSIQSLVEPNLSLSRPCSSVLPPDADDLCCFFASFPENTDLLPDQNVQNPGLDVEMMPLRVDENDIFSELCNLDSFADLNGGRSNFHGSPPALVSPREDASFFELDDLAVPVHHTTQVAEAHQTLVGETFCSQNSSFPDVQYFNDGGIVPVNQFISTESQLQRWLLEQHIQQVFSSTHSLIWFHVCIFGGGTQCVVEIWV</sequence>
<dbReference type="InterPro" id="IPR003441">
    <property type="entry name" value="NAC-dom"/>
</dbReference>
<evidence type="ECO:0000256" key="5">
    <source>
        <dbReference type="ARBA" id="ARBA00023242"/>
    </source>
</evidence>
<protein>
    <recommendedName>
        <fullName evidence="6">NAC domain-containing protein</fullName>
    </recommendedName>
</protein>
<keyword evidence="8" id="KW-1185">Reference proteome</keyword>
<dbReference type="PANTHER" id="PTHR31744:SF210">
    <property type="entry name" value="NAC DOMAIN-CONTAINING PROTEIN 86-LIKE"/>
    <property type="match status" value="1"/>
</dbReference>
<dbReference type="InterPro" id="IPR036093">
    <property type="entry name" value="NAC_dom_sf"/>
</dbReference>
<feature type="domain" description="NAC" evidence="6">
    <location>
        <begin position="6"/>
        <end position="155"/>
    </location>
</feature>